<reference evidence="2" key="1">
    <citation type="journal article" date="2020" name="mSystems">
        <title>Genome- and Community-Level Interaction Insights into Carbon Utilization and Element Cycling Functions of Hydrothermarchaeota in Hydrothermal Sediment.</title>
        <authorList>
            <person name="Zhou Z."/>
            <person name="Liu Y."/>
            <person name="Xu W."/>
            <person name="Pan J."/>
            <person name="Luo Z.H."/>
            <person name="Li M."/>
        </authorList>
    </citation>
    <scope>NUCLEOTIDE SEQUENCE [LARGE SCALE GENOMIC DNA]</scope>
    <source>
        <strain evidence="2">SpSt-876</strain>
    </source>
</reference>
<protein>
    <submittedName>
        <fullName evidence="2">Cupin domain-containing protein</fullName>
    </submittedName>
</protein>
<dbReference type="InterPro" id="IPR014710">
    <property type="entry name" value="RmlC-like_jellyroll"/>
</dbReference>
<proteinExistence type="predicted"/>
<evidence type="ECO:0000259" key="1">
    <source>
        <dbReference type="Pfam" id="PF07883"/>
    </source>
</evidence>
<dbReference type="Gene3D" id="2.60.120.10">
    <property type="entry name" value="Jelly Rolls"/>
    <property type="match status" value="1"/>
</dbReference>
<evidence type="ECO:0000313" key="2">
    <source>
        <dbReference type="EMBL" id="HHS51424.1"/>
    </source>
</evidence>
<dbReference type="InterPro" id="IPR011051">
    <property type="entry name" value="RmlC_Cupin_sf"/>
</dbReference>
<dbReference type="SUPFAM" id="SSF51182">
    <property type="entry name" value="RmlC-like cupins"/>
    <property type="match status" value="1"/>
</dbReference>
<dbReference type="InterPro" id="IPR013096">
    <property type="entry name" value="Cupin_2"/>
</dbReference>
<dbReference type="Pfam" id="PF07883">
    <property type="entry name" value="Cupin_2"/>
    <property type="match status" value="1"/>
</dbReference>
<dbReference type="EMBL" id="DTLI01000024">
    <property type="protein sequence ID" value="HHS51424.1"/>
    <property type="molecule type" value="Genomic_DNA"/>
</dbReference>
<name>A0A7C6A8V9_UNCW3</name>
<accession>A0A7C6A8V9</accession>
<sequence>MVQMEKIDFAALAQNIKKPWSPIEIARMDGYHLLLSMFEGSYRFHKHDAEELFFVLKGTITIELGTDKTVTLNEGEGLLLPKGQAHRSIASKPALVMMFERTNLKTIFVP</sequence>
<organism evidence="2">
    <name type="scientific">candidate division WOR-3 bacterium</name>
    <dbReference type="NCBI Taxonomy" id="2052148"/>
    <lineage>
        <taxon>Bacteria</taxon>
        <taxon>Bacteria division WOR-3</taxon>
    </lineage>
</organism>
<gene>
    <name evidence="2" type="ORF">ENW73_00955</name>
</gene>
<feature type="domain" description="Cupin type-2" evidence="1">
    <location>
        <begin position="43"/>
        <end position="95"/>
    </location>
</feature>
<comment type="caution">
    <text evidence="2">The sequence shown here is derived from an EMBL/GenBank/DDBJ whole genome shotgun (WGS) entry which is preliminary data.</text>
</comment>
<dbReference type="AlphaFoldDB" id="A0A7C6A8V9"/>